<feature type="transmembrane region" description="Helical" evidence="1">
    <location>
        <begin position="27"/>
        <end position="52"/>
    </location>
</feature>
<dbReference type="EMBL" id="QUMO01000002">
    <property type="protein sequence ID" value="REF87868.1"/>
    <property type="molecule type" value="Genomic_DNA"/>
</dbReference>
<organism evidence="2 3">
    <name type="scientific">Methylovirgula ligni</name>
    <dbReference type="NCBI Taxonomy" id="569860"/>
    <lineage>
        <taxon>Bacteria</taxon>
        <taxon>Pseudomonadati</taxon>
        <taxon>Pseudomonadota</taxon>
        <taxon>Alphaproteobacteria</taxon>
        <taxon>Hyphomicrobiales</taxon>
        <taxon>Beijerinckiaceae</taxon>
        <taxon>Methylovirgula</taxon>
    </lineage>
</organism>
<evidence type="ECO:0008006" key="4">
    <source>
        <dbReference type="Google" id="ProtNLM"/>
    </source>
</evidence>
<evidence type="ECO:0000313" key="2">
    <source>
        <dbReference type="EMBL" id="REF87868.1"/>
    </source>
</evidence>
<evidence type="ECO:0000313" key="3">
    <source>
        <dbReference type="Proteomes" id="UP000256900"/>
    </source>
</evidence>
<proteinExistence type="predicted"/>
<protein>
    <recommendedName>
        <fullName evidence="4">Solute:sodium symporter small subunit</fullName>
    </recommendedName>
</protein>
<dbReference type="OrthoDB" id="7933134at2"/>
<sequence>MTATTETIPTSPDLDNRIEAMFARDKLTAGVLVVALWLTAFFVMFAVRGFIAEKSVEVVCWIGAGLLLIFNTSSIIAMIKHYGQDKAHIYAIDIRHLDAGH</sequence>
<evidence type="ECO:0000256" key="1">
    <source>
        <dbReference type="SAM" id="Phobius"/>
    </source>
</evidence>
<feature type="transmembrane region" description="Helical" evidence="1">
    <location>
        <begin position="58"/>
        <end position="79"/>
    </location>
</feature>
<dbReference type="AlphaFoldDB" id="A0A3D9Z197"/>
<keyword evidence="1" id="KW-1133">Transmembrane helix</keyword>
<keyword evidence="1" id="KW-0472">Membrane</keyword>
<accession>A0A3D9Z197</accession>
<dbReference type="RefSeq" id="WP_129396540.1">
    <property type="nucleotide sequence ID" value="NZ_CP025086.1"/>
</dbReference>
<gene>
    <name evidence="2" type="ORF">DES32_1500</name>
</gene>
<name>A0A3D9Z197_9HYPH</name>
<comment type="caution">
    <text evidence="2">The sequence shown here is derived from an EMBL/GenBank/DDBJ whole genome shotgun (WGS) entry which is preliminary data.</text>
</comment>
<keyword evidence="1" id="KW-0812">Transmembrane</keyword>
<reference evidence="2 3" key="1">
    <citation type="submission" date="2018-08" db="EMBL/GenBank/DDBJ databases">
        <title>Genomic Encyclopedia of Type Strains, Phase IV (KMG-IV): sequencing the most valuable type-strain genomes for metagenomic binning, comparative biology and taxonomic classification.</title>
        <authorList>
            <person name="Goeker M."/>
        </authorList>
    </citation>
    <scope>NUCLEOTIDE SEQUENCE [LARGE SCALE GENOMIC DNA]</scope>
    <source>
        <strain evidence="2 3">BW863</strain>
    </source>
</reference>
<dbReference type="Proteomes" id="UP000256900">
    <property type="component" value="Unassembled WGS sequence"/>
</dbReference>
<keyword evidence="3" id="KW-1185">Reference proteome</keyword>